<dbReference type="OrthoDB" id="5527234at2759"/>
<dbReference type="InterPro" id="IPR056290">
    <property type="entry name" value="CEPT76/DRC7_peptidase-like_dom"/>
</dbReference>
<comment type="caution">
    <text evidence="6">The sequence shown here is derived from an EMBL/GenBank/DDBJ whole genome shotgun (WGS) entry which is preliminary data.</text>
</comment>
<feature type="domain" description="Centrosomal protein of 76 kDa C-terminal" evidence="4">
    <location>
        <begin position="526"/>
        <end position="664"/>
    </location>
</feature>
<dbReference type="InterPro" id="IPR052299">
    <property type="entry name" value="CEP76"/>
</dbReference>
<dbReference type="InterPro" id="IPR056288">
    <property type="entry name" value="CEP76_C"/>
</dbReference>
<name>A0A9W6BCC7_9CHLO</name>
<dbReference type="AlphaFoldDB" id="A0A9W6BCC7"/>
<organism evidence="6 7">
    <name type="scientific">Pleodorina starrii</name>
    <dbReference type="NCBI Taxonomy" id="330485"/>
    <lineage>
        <taxon>Eukaryota</taxon>
        <taxon>Viridiplantae</taxon>
        <taxon>Chlorophyta</taxon>
        <taxon>core chlorophytes</taxon>
        <taxon>Chlorophyceae</taxon>
        <taxon>CS clade</taxon>
        <taxon>Chlamydomonadales</taxon>
        <taxon>Volvocaceae</taxon>
        <taxon>Pleodorina</taxon>
    </lineage>
</organism>
<dbReference type="Proteomes" id="UP001165080">
    <property type="component" value="Unassembled WGS sequence"/>
</dbReference>
<dbReference type="Pfam" id="PF15627">
    <property type="entry name" value="CEP76-C2"/>
    <property type="match status" value="1"/>
</dbReference>
<dbReference type="EMBL" id="BRXU01000002">
    <property type="protein sequence ID" value="GLC49428.1"/>
    <property type="molecule type" value="Genomic_DNA"/>
</dbReference>
<dbReference type="Pfam" id="PF24652">
    <property type="entry name" value="CEP76_C"/>
    <property type="match status" value="1"/>
</dbReference>
<gene>
    <name evidence="6" type="primary">PLEST006548</name>
    <name evidence="6" type="ORF">PLESTB_000218200</name>
</gene>
<keyword evidence="2" id="KW-0963">Cytoplasm</keyword>
<evidence type="ECO:0000259" key="3">
    <source>
        <dbReference type="Pfam" id="PF15627"/>
    </source>
</evidence>
<reference evidence="6 7" key="1">
    <citation type="journal article" date="2023" name="Commun. Biol.">
        <title>Reorganization of the ancestral sex-determining regions during the evolution of trioecy in Pleodorina starrii.</title>
        <authorList>
            <person name="Takahashi K."/>
            <person name="Suzuki S."/>
            <person name="Kawai-Toyooka H."/>
            <person name="Yamamoto K."/>
            <person name="Hamaji T."/>
            <person name="Ootsuki R."/>
            <person name="Yamaguchi H."/>
            <person name="Kawachi M."/>
            <person name="Higashiyama T."/>
            <person name="Nozaki H."/>
        </authorList>
    </citation>
    <scope>NUCLEOTIDE SEQUENCE [LARGE SCALE GENOMIC DNA]</scope>
    <source>
        <strain evidence="6 7">NIES-4479</strain>
    </source>
</reference>
<evidence type="ECO:0000256" key="2">
    <source>
        <dbReference type="ARBA" id="ARBA00022490"/>
    </source>
</evidence>
<evidence type="ECO:0000259" key="4">
    <source>
        <dbReference type="Pfam" id="PF24652"/>
    </source>
</evidence>
<keyword evidence="7" id="KW-1185">Reference proteome</keyword>
<accession>A0A9W6BCC7</accession>
<evidence type="ECO:0000313" key="6">
    <source>
        <dbReference type="EMBL" id="GLC49428.1"/>
    </source>
</evidence>
<proteinExistence type="predicted"/>
<feature type="domain" description="CEP76 C2" evidence="3">
    <location>
        <begin position="87"/>
        <end position="274"/>
    </location>
</feature>
<evidence type="ECO:0000259" key="5">
    <source>
        <dbReference type="Pfam" id="PF24656"/>
    </source>
</evidence>
<sequence length="669" mass="71992">MEDTKVVELRKAVRQQLQQAGVQGVLHQLLLEYQRTGEAVTPEDALDVLQGRGVIDQLVRTVRPPQTAVEALTQVSNVGPVKPAELPTGKAFLHVKLLGGRAFADYVVRIPGPEEQLQLSLELFGQRFTTQPVAAAVEPAFAGEAFFQLPTGSGPADPLQLLALRQGMHIVVMQLNPLAAMVDGQWDLGPGPAAPAAAATSAPEQVARQLSVRRLLCALGTAEWRTALRRRGKVVVSVQLGAGPVGVEGASGAMPASTAPAGMLTLQLELRPAFSAALDEALLKSQQRMEHARDADVMAAFVAGAKAWWGEYASQNLAFKARPIKVLATGEDGSQYPVCCFVRPLQLGRALANAREAARFVSLLRRREDLAALPSGGLSEVAECWCQLHTVLAAGTATKEEMAVLLCSLLLGFGLDAWVVVGRLHDGSGHTWVMTRGPLASPCFWEPSTAVRYSITDVDTWPYQSVGCVFNNLRLYANSQGDDSAFGTSYVLEDASLWRELPMPPQELPAMPWSAIPLARSAIPDPLELEAHLEARLRSAAAQHRRQVLGAEVATAWDDGLAQLLMPALAAYEQEAVSGEVAPGNDEFQQAIKRAVPLGWVFKAMPQHHSHVCADLMRKALLEDDQMLDILGATAGTASFALRVKVFAYPECLTSVWMMLAVKYSAVAP</sequence>
<dbReference type="PANTHER" id="PTHR46436:SF1">
    <property type="entry name" value="CENTROSOMAL PROTEIN OF 76 KDA"/>
    <property type="match status" value="1"/>
</dbReference>
<dbReference type="InterPro" id="IPR028926">
    <property type="entry name" value="CEP76-C2"/>
</dbReference>
<evidence type="ECO:0000256" key="1">
    <source>
        <dbReference type="ARBA" id="ARBA00004300"/>
    </source>
</evidence>
<protein>
    <submittedName>
        <fullName evidence="6">Centrosomal protein of 76 kDa</fullName>
    </submittedName>
</protein>
<dbReference type="PANTHER" id="PTHR46436">
    <property type="entry name" value="CENTROSOMAL PROTEIN OF 76 KDA"/>
    <property type="match status" value="1"/>
</dbReference>
<evidence type="ECO:0000313" key="7">
    <source>
        <dbReference type="Proteomes" id="UP001165080"/>
    </source>
</evidence>
<comment type="subcellular location">
    <subcellularLocation>
        <location evidence="1">Cytoplasm</location>
        <location evidence="1">Cytoskeleton</location>
        <location evidence="1">Microtubule organizing center</location>
        <location evidence="1">Centrosome</location>
    </subcellularLocation>
</comment>
<feature type="domain" description="CEP76/DRC7 peptidase-like" evidence="5">
    <location>
        <begin position="383"/>
        <end position="501"/>
    </location>
</feature>
<dbReference type="Pfam" id="PF24656">
    <property type="entry name" value="CEPT76_peptidase"/>
    <property type="match status" value="1"/>
</dbReference>